<protein>
    <submittedName>
        <fullName evidence="1">Uncharacterized protein</fullName>
    </submittedName>
</protein>
<evidence type="ECO:0000313" key="1">
    <source>
        <dbReference type="EMBL" id="KAK4303777.1"/>
    </source>
</evidence>
<keyword evidence="2" id="KW-1185">Reference proteome</keyword>
<gene>
    <name evidence="1" type="ORF">Pmani_024233</name>
</gene>
<organism evidence="1 2">
    <name type="scientific">Petrolisthes manimaculis</name>
    <dbReference type="NCBI Taxonomy" id="1843537"/>
    <lineage>
        <taxon>Eukaryota</taxon>
        <taxon>Metazoa</taxon>
        <taxon>Ecdysozoa</taxon>
        <taxon>Arthropoda</taxon>
        <taxon>Crustacea</taxon>
        <taxon>Multicrustacea</taxon>
        <taxon>Malacostraca</taxon>
        <taxon>Eumalacostraca</taxon>
        <taxon>Eucarida</taxon>
        <taxon>Decapoda</taxon>
        <taxon>Pleocyemata</taxon>
        <taxon>Anomura</taxon>
        <taxon>Galatheoidea</taxon>
        <taxon>Porcellanidae</taxon>
        <taxon>Petrolisthes</taxon>
    </lineage>
</organism>
<dbReference type="EMBL" id="JAWZYT010002529">
    <property type="protein sequence ID" value="KAK4303777.1"/>
    <property type="molecule type" value="Genomic_DNA"/>
</dbReference>
<accession>A0AAE1PAI2</accession>
<proteinExistence type="predicted"/>
<comment type="caution">
    <text evidence="1">The sequence shown here is derived from an EMBL/GenBank/DDBJ whole genome shotgun (WGS) entry which is preliminary data.</text>
</comment>
<dbReference type="AlphaFoldDB" id="A0AAE1PAI2"/>
<dbReference type="Proteomes" id="UP001292094">
    <property type="component" value="Unassembled WGS sequence"/>
</dbReference>
<reference evidence="1" key="1">
    <citation type="submission" date="2023-11" db="EMBL/GenBank/DDBJ databases">
        <title>Genome assemblies of two species of porcelain crab, Petrolisthes cinctipes and Petrolisthes manimaculis (Anomura: Porcellanidae).</title>
        <authorList>
            <person name="Angst P."/>
        </authorList>
    </citation>
    <scope>NUCLEOTIDE SEQUENCE</scope>
    <source>
        <strain evidence="1">PB745_02</strain>
        <tissue evidence="1">Gill</tissue>
    </source>
</reference>
<sequence>MRRLGATNYNRIRNRFLNSLPVYSTDGYIWDEPITHIHLGHASKGLAGLYFPLGPTPRGRRVTSHQDHTHSLHIERLTFLMGRAQRNYNVGQSPNARTT</sequence>
<name>A0AAE1PAI2_9EUCA</name>
<evidence type="ECO:0000313" key="2">
    <source>
        <dbReference type="Proteomes" id="UP001292094"/>
    </source>
</evidence>